<evidence type="ECO:0000313" key="2">
    <source>
        <dbReference type="EMBL" id="JAD75116.1"/>
    </source>
</evidence>
<accession>A0A0A9CHV3</accession>
<feature type="compositionally biased region" description="Basic residues" evidence="1">
    <location>
        <begin position="197"/>
        <end position="214"/>
    </location>
</feature>
<feature type="compositionally biased region" description="Basic and acidic residues" evidence="1">
    <location>
        <begin position="114"/>
        <end position="137"/>
    </location>
</feature>
<dbReference type="EMBL" id="GBRH01222779">
    <property type="protein sequence ID" value="JAD75116.1"/>
    <property type="molecule type" value="Transcribed_RNA"/>
</dbReference>
<name>A0A0A9CHV3_ARUDO</name>
<reference evidence="2" key="1">
    <citation type="submission" date="2014-09" db="EMBL/GenBank/DDBJ databases">
        <authorList>
            <person name="Magalhaes I.L.F."/>
            <person name="Oliveira U."/>
            <person name="Santos F.R."/>
            <person name="Vidigal T.H.D.A."/>
            <person name="Brescovit A.D."/>
            <person name="Santos A.J."/>
        </authorList>
    </citation>
    <scope>NUCLEOTIDE SEQUENCE</scope>
    <source>
        <tissue evidence="2">Shoot tissue taken approximately 20 cm above the soil surface</tissue>
    </source>
</reference>
<feature type="region of interest" description="Disordered" evidence="1">
    <location>
        <begin position="101"/>
        <end position="263"/>
    </location>
</feature>
<organism evidence="2">
    <name type="scientific">Arundo donax</name>
    <name type="common">Giant reed</name>
    <name type="synonym">Donax arundinaceus</name>
    <dbReference type="NCBI Taxonomy" id="35708"/>
    <lineage>
        <taxon>Eukaryota</taxon>
        <taxon>Viridiplantae</taxon>
        <taxon>Streptophyta</taxon>
        <taxon>Embryophyta</taxon>
        <taxon>Tracheophyta</taxon>
        <taxon>Spermatophyta</taxon>
        <taxon>Magnoliopsida</taxon>
        <taxon>Liliopsida</taxon>
        <taxon>Poales</taxon>
        <taxon>Poaceae</taxon>
        <taxon>PACMAD clade</taxon>
        <taxon>Arundinoideae</taxon>
        <taxon>Arundineae</taxon>
        <taxon>Arundo</taxon>
    </lineage>
</organism>
<sequence length="263" mass="29134">MAQAPLRTDDGEVGPAGGVLEVVMHDAAAPLLRHELLPPPHELRAVLPRHPVLQRRRERGRAQPGARRYADPGAFRKKLMSFSGRSWKEKAALGLVPGEGRGTWSLSETSESTRISRELEIKPRKGRVGERRPEISRNLRGGRRVPRASERFGGSPRRPERLEPEGIQAEQESLHEQPPAAAASALSHRFFSESKRRNSSKGYSKKSRRRRRRTGRTEGAGERFLSGRGLPLRAGPGAEGAAQGRWRRGGREGEGQVGRRRGG</sequence>
<dbReference type="AlphaFoldDB" id="A0A0A9CHV3"/>
<evidence type="ECO:0000256" key="1">
    <source>
        <dbReference type="SAM" id="MobiDB-lite"/>
    </source>
</evidence>
<proteinExistence type="predicted"/>
<reference evidence="2" key="2">
    <citation type="journal article" date="2015" name="Data Brief">
        <title>Shoot transcriptome of the giant reed, Arundo donax.</title>
        <authorList>
            <person name="Barrero R.A."/>
            <person name="Guerrero F.D."/>
            <person name="Moolhuijzen P."/>
            <person name="Goolsby J.A."/>
            <person name="Tidwell J."/>
            <person name="Bellgard S.E."/>
            <person name="Bellgard M.I."/>
        </authorList>
    </citation>
    <scope>NUCLEOTIDE SEQUENCE</scope>
    <source>
        <tissue evidence="2">Shoot tissue taken approximately 20 cm above the soil surface</tissue>
    </source>
</reference>
<protein>
    <submittedName>
        <fullName evidence="2">Uncharacterized protein</fullName>
    </submittedName>
</protein>